<organism evidence="7 8">
    <name type="scientific">Mya arenaria</name>
    <name type="common">Soft-shell clam</name>
    <dbReference type="NCBI Taxonomy" id="6604"/>
    <lineage>
        <taxon>Eukaryota</taxon>
        <taxon>Metazoa</taxon>
        <taxon>Spiralia</taxon>
        <taxon>Lophotrochozoa</taxon>
        <taxon>Mollusca</taxon>
        <taxon>Bivalvia</taxon>
        <taxon>Autobranchia</taxon>
        <taxon>Heteroconchia</taxon>
        <taxon>Euheterodonta</taxon>
        <taxon>Imparidentia</taxon>
        <taxon>Neoheterodontei</taxon>
        <taxon>Myida</taxon>
        <taxon>Myoidea</taxon>
        <taxon>Myidae</taxon>
        <taxon>Mya</taxon>
    </lineage>
</organism>
<evidence type="ECO:0000256" key="4">
    <source>
        <dbReference type="ARBA" id="ARBA00023180"/>
    </source>
</evidence>
<dbReference type="PROSITE" id="PS51406">
    <property type="entry name" value="FIBRINOGEN_C_2"/>
    <property type="match status" value="1"/>
</dbReference>
<dbReference type="InterPro" id="IPR036056">
    <property type="entry name" value="Fibrinogen-like_C"/>
</dbReference>
<name>A0ABY7ENK0_MYAAR</name>
<dbReference type="InterPro" id="IPR014716">
    <property type="entry name" value="Fibrinogen_a/b/g_C_1"/>
</dbReference>
<reference evidence="7" key="1">
    <citation type="submission" date="2022-11" db="EMBL/GenBank/DDBJ databases">
        <title>Centuries of genome instability and evolution in soft-shell clam transmissible cancer (bioRxiv).</title>
        <authorList>
            <person name="Hart S.F.M."/>
            <person name="Yonemitsu M.A."/>
            <person name="Giersch R.M."/>
            <person name="Beal B.F."/>
            <person name="Arriagada G."/>
            <person name="Davis B.W."/>
            <person name="Ostrander E.A."/>
            <person name="Goff S.P."/>
            <person name="Metzger M.J."/>
        </authorList>
    </citation>
    <scope>NUCLEOTIDE SEQUENCE</scope>
    <source>
        <strain evidence="7">MELC-2E11</strain>
        <tissue evidence="7">Siphon/mantle</tissue>
    </source>
</reference>
<evidence type="ECO:0000256" key="2">
    <source>
        <dbReference type="ARBA" id="ARBA00022525"/>
    </source>
</evidence>
<gene>
    <name evidence="7" type="ORF">MAR_025750</name>
</gene>
<dbReference type="PANTHER" id="PTHR47221:SF5">
    <property type="entry name" value="FIBRINOGEN C-TERMINAL DOMAIN-CONTAINING PROTEIN"/>
    <property type="match status" value="1"/>
</dbReference>
<dbReference type="SMART" id="SM00186">
    <property type="entry name" value="FBG"/>
    <property type="match status" value="1"/>
</dbReference>
<protein>
    <submittedName>
        <fullName evidence="7">FGL2-like protein</fullName>
    </submittedName>
</protein>
<proteinExistence type="predicted"/>
<keyword evidence="5" id="KW-0732">Signal</keyword>
<feature type="signal peptide" evidence="5">
    <location>
        <begin position="1"/>
        <end position="20"/>
    </location>
</feature>
<evidence type="ECO:0000313" key="8">
    <source>
        <dbReference type="Proteomes" id="UP001164746"/>
    </source>
</evidence>
<dbReference type="InterPro" id="IPR002181">
    <property type="entry name" value="Fibrinogen_a/b/g_C_dom"/>
</dbReference>
<dbReference type="PROSITE" id="PS51257">
    <property type="entry name" value="PROKAR_LIPOPROTEIN"/>
    <property type="match status" value="1"/>
</dbReference>
<keyword evidence="8" id="KW-1185">Reference proteome</keyword>
<keyword evidence="2" id="KW-0964">Secreted</keyword>
<dbReference type="CDD" id="cd00087">
    <property type="entry name" value="FReD"/>
    <property type="match status" value="1"/>
</dbReference>
<sequence length="434" mass="50625">MKILRLVYFFLLTFSCGELARMKRKIKTHRCKYTFVVNEMDAADCPNSLPSLQADREAQVSIPVNPLLPLRAPERISQSSGEVKEWLSNMEKQLYDELQKTRDINSTLSRHEHSLSKAEKLLTEYQSNFTTVFRMLRYLENTILTHGEISKNLDKKLSGVMLDVVEVNNVLSKKVVTPDGIIQTKNIEVQSVSKVPSCSISPESVVFRDCADVYERHKQSGIYYVTPSYASCPIPVWCDMDTTIGGWLLILKRVSGNINFNRLWNDYKEGFGDLVDEFYLGNDNIFLLTNQKQYEVRIDLWDFSGNRVYALYKTFYIDGERDNYRLHIHSFEGSARDALKSHDRVQFSTADRDNDEYQGYNCAQEWLAGWWFNNCWFSFLTGPYYNISKVRYRGISWNDWKHEQLPHIEMKIRPSRLIIPMPDLQLTETENKSP</sequence>
<dbReference type="Pfam" id="PF00147">
    <property type="entry name" value="Fibrinogen_C"/>
    <property type="match status" value="1"/>
</dbReference>
<keyword evidence="4" id="KW-0325">Glycoprotein</keyword>
<accession>A0ABY7ENK0</accession>
<dbReference type="PANTHER" id="PTHR47221">
    <property type="entry name" value="FIBRINOGEN ALPHA CHAIN"/>
    <property type="match status" value="1"/>
</dbReference>
<keyword evidence="3" id="KW-1015">Disulfide bond</keyword>
<dbReference type="InterPro" id="IPR037579">
    <property type="entry name" value="FIB_ANG-like"/>
</dbReference>
<comment type="subcellular location">
    <subcellularLocation>
        <location evidence="1">Secreted</location>
    </subcellularLocation>
</comment>
<dbReference type="SUPFAM" id="SSF56496">
    <property type="entry name" value="Fibrinogen C-terminal domain-like"/>
    <property type="match status" value="1"/>
</dbReference>
<evidence type="ECO:0000313" key="7">
    <source>
        <dbReference type="EMBL" id="WAR11570.1"/>
    </source>
</evidence>
<feature type="chain" id="PRO_5045150817" evidence="5">
    <location>
        <begin position="21"/>
        <end position="434"/>
    </location>
</feature>
<evidence type="ECO:0000256" key="5">
    <source>
        <dbReference type="SAM" id="SignalP"/>
    </source>
</evidence>
<dbReference type="Gene3D" id="3.90.215.10">
    <property type="entry name" value="Gamma Fibrinogen, chain A, domain 1"/>
    <property type="match status" value="1"/>
</dbReference>
<feature type="domain" description="Fibrinogen C-terminal" evidence="6">
    <location>
        <begin position="201"/>
        <end position="416"/>
    </location>
</feature>
<evidence type="ECO:0000256" key="3">
    <source>
        <dbReference type="ARBA" id="ARBA00023157"/>
    </source>
</evidence>
<evidence type="ECO:0000256" key="1">
    <source>
        <dbReference type="ARBA" id="ARBA00004613"/>
    </source>
</evidence>
<dbReference type="Proteomes" id="UP001164746">
    <property type="component" value="Chromosome 8"/>
</dbReference>
<dbReference type="EMBL" id="CP111019">
    <property type="protein sequence ID" value="WAR11570.1"/>
    <property type="molecule type" value="Genomic_DNA"/>
</dbReference>
<dbReference type="NCBIfam" id="NF040941">
    <property type="entry name" value="GGGWT_bact"/>
    <property type="match status" value="1"/>
</dbReference>
<evidence type="ECO:0000259" key="6">
    <source>
        <dbReference type="PROSITE" id="PS51406"/>
    </source>
</evidence>